<evidence type="ECO:0000313" key="2">
    <source>
        <dbReference type="Proteomes" id="UP000228921"/>
    </source>
</evidence>
<name>A0A2M8P2K9_9CHLR</name>
<protein>
    <recommendedName>
        <fullName evidence="3">STAS/SEC14 domain-containing protein</fullName>
    </recommendedName>
</protein>
<accession>A0A2M8P2K9</accession>
<reference evidence="1 2" key="1">
    <citation type="submission" date="2017-11" db="EMBL/GenBank/DDBJ databases">
        <title>Evolution of Phototrophy in the Chloroflexi Phylum Driven by Horizontal Gene Transfer.</title>
        <authorList>
            <person name="Ward L.M."/>
            <person name="Hemp J."/>
            <person name="Shih P.M."/>
            <person name="Mcglynn S.E."/>
            <person name="Fischer W."/>
        </authorList>
    </citation>
    <scope>NUCLEOTIDE SEQUENCE [LARGE SCALE GENOMIC DNA]</scope>
    <source>
        <strain evidence="1">CP2_2F</strain>
    </source>
</reference>
<comment type="caution">
    <text evidence="1">The sequence shown here is derived from an EMBL/GenBank/DDBJ whole genome shotgun (WGS) entry which is preliminary data.</text>
</comment>
<sequence>MQSITVVENKFISVQYLPDKKIIYHVIHQPISGQPLRDALNAGTEALQRYGATKWLSDDRENGPLPLEDAEWGFAVWQPRTIKLGWKYWALVVPEAIEAAGSMVSIMENLYELGLRMRVFTDVEEALAWLDSFE</sequence>
<dbReference type="EMBL" id="PGTK01000002">
    <property type="protein sequence ID" value="PJF31778.1"/>
    <property type="molecule type" value="Genomic_DNA"/>
</dbReference>
<dbReference type="Proteomes" id="UP000228921">
    <property type="component" value="Unassembled WGS sequence"/>
</dbReference>
<gene>
    <name evidence="1" type="ORF">CUN51_02220</name>
</gene>
<dbReference type="AlphaFoldDB" id="A0A2M8P2K9"/>
<proteinExistence type="predicted"/>
<evidence type="ECO:0000313" key="1">
    <source>
        <dbReference type="EMBL" id="PJF31778.1"/>
    </source>
</evidence>
<organism evidence="1 2">
    <name type="scientific">Candidatus Thermofonsia Clade 1 bacterium</name>
    <dbReference type="NCBI Taxonomy" id="2364210"/>
    <lineage>
        <taxon>Bacteria</taxon>
        <taxon>Bacillati</taxon>
        <taxon>Chloroflexota</taxon>
        <taxon>Candidatus Thermofontia</taxon>
        <taxon>Candidatus Thermofonsia Clade 1</taxon>
    </lineage>
</organism>
<evidence type="ECO:0008006" key="3">
    <source>
        <dbReference type="Google" id="ProtNLM"/>
    </source>
</evidence>